<protein>
    <recommendedName>
        <fullName evidence="5">Rieske domain-containing protein</fullName>
    </recommendedName>
</protein>
<gene>
    <name evidence="6" type="ORF">B9P99_04505</name>
</gene>
<dbReference type="PROSITE" id="PS51296">
    <property type="entry name" value="RIESKE"/>
    <property type="match status" value="1"/>
</dbReference>
<organism evidence="6 7">
    <name type="scientific">Candidatus Marsarchaeota G1 archaeon OSP_B</name>
    <dbReference type="NCBI Taxonomy" id="1978153"/>
    <lineage>
        <taxon>Archaea</taxon>
        <taxon>Candidatus Marsarchaeota</taxon>
        <taxon>Candidatus Marsarchaeota group 1</taxon>
    </lineage>
</organism>
<keyword evidence="2" id="KW-0479">Metal-binding</keyword>
<dbReference type="GO" id="GO:0046872">
    <property type="term" value="F:metal ion binding"/>
    <property type="evidence" value="ECO:0007669"/>
    <property type="project" value="UniProtKB-KW"/>
</dbReference>
<evidence type="ECO:0000313" key="7">
    <source>
        <dbReference type="Proteomes" id="UP000240838"/>
    </source>
</evidence>
<accession>A0A2R6AWS1</accession>
<dbReference type="InterPro" id="IPR017941">
    <property type="entry name" value="Rieske_2Fe-2S"/>
</dbReference>
<feature type="domain" description="Rieske" evidence="5">
    <location>
        <begin position="1"/>
        <end position="45"/>
    </location>
</feature>
<name>A0A2R6AWS1_9ARCH</name>
<keyword evidence="1" id="KW-0001">2Fe-2S</keyword>
<keyword evidence="4" id="KW-0411">Iron-sulfur</keyword>
<evidence type="ECO:0000256" key="2">
    <source>
        <dbReference type="ARBA" id="ARBA00022723"/>
    </source>
</evidence>
<dbReference type="AlphaFoldDB" id="A0A2R6AWS1"/>
<dbReference type="Pfam" id="PF00355">
    <property type="entry name" value="Rieske"/>
    <property type="match status" value="1"/>
</dbReference>
<dbReference type="InterPro" id="IPR036922">
    <property type="entry name" value="Rieske_2Fe-2S_sf"/>
</dbReference>
<reference evidence="6 7" key="1">
    <citation type="submission" date="2017-04" db="EMBL/GenBank/DDBJ databases">
        <title>Novel microbial lineages endemic to geothermal iron-oxide mats fill important gaps in the evolutionary history of Archaea.</title>
        <authorList>
            <person name="Jay Z.J."/>
            <person name="Beam J.P."/>
            <person name="Dlakic M."/>
            <person name="Rusch D.B."/>
            <person name="Kozubal M.A."/>
            <person name="Inskeep W.P."/>
        </authorList>
    </citation>
    <scope>NUCLEOTIDE SEQUENCE [LARGE SCALE GENOMIC DNA]</scope>
    <source>
        <strain evidence="6">OSP_B</strain>
    </source>
</reference>
<sequence length="88" mass="9707">MSKVIHCSCHGSTYDPYQGGKVVTGPTQYPLPAVVLQWDPTTDQLYATRMVGPVIYGHTSDLQGWFTAKWRHNSGGGRRKSVWIGGDV</sequence>
<evidence type="ECO:0000259" key="5">
    <source>
        <dbReference type="PROSITE" id="PS51296"/>
    </source>
</evidence>
<dbReference type="Gene3D" id="2.102.10.10">
    <property type="entry name" value="Rieske [2Fe-2S] iron-sulphur domain"/>
    <property type="match status" value="1"/>
</dbReference>
<keyword evidence="3" id="KW-0408">Iron</keyword>
<comment type="caution">
    <text evidence="6">The sequence shown here is derived from an EMBL/GenBank/DDBJ whole genome shotgun (WGS) entry which is preliminary data.</text>
</comment>
<dbReference type="Proteomes" id="UP000240838">
    <property type="component" value="Unassembled WGS sequence"/>
</dbReference>
<evidence type="ECO:0000256" key="1">
    <source>
        <dbReference type="ARBA" id="ARBA00022714"/>
    </source>
</evidence>
<dbReference type="GO" id="GO:0051537">
    <property type="term" value="F:2 iron, 2 sulfur cluster binding"/>
    <property type="evidence" value="ECO:0007669"/>
    <property type="project" value="UniProtKB-KW"/>
</dbReference>
<evidence type="ECO:0000256" key="4">
    <source>
        <dbReference type="ARBA" id="ARBA00023014"/>
    </source>
</evidence>
<dbReference type="SUPFAM" id="SSF50022">
    <property type="entry name" value="ISP domain"/>
    <property type="match status" value="1"/>
</dbReference>
<proteinExistence type="predicted"/>
<evidence type="ECO:0000256" key="3">
    <source>
        <dbReference type="ARBA" id="ARBA00023004"/>
    </source>
</evidence>
<evidence type="ECO:0000313" key="6">
    <source>
        <dbReference type="EMBL" id="PSN90758.1"/>
    </source>
</evidence>
<dbReference type="EMBL" id="NEXA01000164">
    <property type="protein sequence ID" value="PSN90758.1"/>
    <property type="molecule type" value="Genomic_DNA"/>
</dbReference>